<dbReference type="Pfam" id="PF01061">
    <property type="entry name" value="ABC2_membrane"/>
    <property type="match status" value="1"/>
</dbReference>
<keyword evidence="3 6" id="KW-0812">Transmembrane</keyword>
<feature type="transmembrane region" description="Helical" evidence="6">
    <location>
        <begin position="173"/>
        <end position="191"/>
    </location>
</feature>
<dbReference type="EMBL" id="CABFNQ020000768">
    <property type="protein sequence ID" value="CAH0043020.1"/>
    <property type="molecule type" value="Genomic_DNA"/>
</dbReference>
<evidence type="ECO:0000256" key="5">
    <source>
        <dbReference type="ARBA" id="ARBA00023136"/>
    </source>
</evidence>
<dbReference type="PANTHER" id="PTHR19241">
    <property type="entry name" value="ATP-BINDING CASSETTE TRANSPORTER"/>
    <property type="match status" value="1"/>
</dbReference>
<evidence type="ECO:0000256" key="6">
    <source>
        <dbReference type="SAM" id="Phobius"/>
    </source>
</evidence>
<evidence type="ECO:0000256" key="4">
    <source>
        <dbReference type="ARBA" id="ARBA00022989"/>
    </source>
</evidence>
<keyword evidence="4 6" id="KW-1133">Transmembrane helix</keyword>
<evidence type="ECO:0000256" key="3">
    <source>
        <dbReference type="ARBA" id="ARBA00022692"/>
    </source>
</evidence>
<dbReference type="Proteomes" id="UP000696573">
    <property type="component" value="Unassembled WGS sequence"/>
</dbReference>
<sequence>MNGQAILCTIHQPSAMLFQRFGHLLLLSMAKTIYFGDIGDGACTLVDYFTRNGAHDLPTGANPAEYMLDVISAAPDATTDIDWPAVWRSSPEYQKAQQELTRLATDAGHTESQFDSTQHKEFAASSVEQYRQVTKRLMTLLAFLHWYYPVSLFRNAERTNSVHSRGITVLMQLWIFLMCTTTFAHMLIAGVETADIAGGIGNLLMVMMYTFCGVLAGPNVLPRFWIFMYRVNPVTYIIEGPLGTGLGNAPMYCADNELIHFTAPEGSTCAEYTAPFLSEAGGYIVDSNATECEYCPVTETSQFLASVSVSYEHWWRGFGFLVVFSVFNICVVLLVYWLARVPRAKKE</sequence>
<evidence type="ECO:0000259" key="7">
    <source>
        <dbReference type="Pfam" id="PF01061"/>
    </source>
</evidence>
<feature type="transmembrane region" description="Helical" evidence="6">
    <location>
        <begin position="203"/>
        <end position="221"/>
    </location>
</feature>
<name>A0A9N9YXB9_9HYPO</name>
<dbReference type="AlphaFoldDB" id="A0A9N9YXB9"/>
<evidence type="ECO:0000256" key="2">
    <source>
        <dbReference type="ARBA" id="ARBA00022448"/>
    </source>
</evidence>
<dbReference type="InterPro" id="IPR013525">
    <property type="entry name" value="ABC2_TM"/>
</dbReference>
<comment type="caution">
    <text evidence="8">The sequence shown here is derived from an EMBL/GenBank/DDBJ whole genome shotgun (WGS) entry which is preliminary data.</text>
</comment>
<evidence type="ECO:0000313" key="8">
    <source>
        <dbReference type="EMBL" id="CAH0043020.1"/>
    </source>
</evidence>
<dbReference type="OrthoDB" id="245989at2759"/>
<keyword evidence="9" id="KW-1185">Reference proteome</keyword>
<dbReference type="GO" id="GO:0016020">
    <property type="term" value="C:membrane"/>
    <property type="evidence" value="ECO:0007669"/>
    <property type="project" value="UniProtKB-SubCell"/>
</dbReference>
<feature type="transmembrane region" description="Helical" evidence="6">
    <location>
        <begin position="318"/>
        <end position="339"/>
    </location>
</feature>
<gene>
    <name evidence="8" type="ORF">CRHIZ90672A_00004911</name>
</gene>
<reference evidence="8" key="1">
    <citation type="submission" date="2021-10" db="EMBL/GenBank/DDBJ databases">
        <authorList>
            <person name="Piombo E."/>
        </authorList>
    </citation>
    <scope>NUCLEOTIDE SEQUENCE</scope>
</reference>
<proteinExistence type="predicted"/>
<accession>A0A9N9YXB9</accession>
<feature type="domain" description="ABC-2 type transporter transmembrane" evidence="7">
    <location>
        <begin position="137"/>
        <end position="240"/>
    </location>
</feature>
<evidence type="ECO:0000313" key="9">
    <source>
        <dbReference type="Proteomes" id="UP000696573"/>
    </source>
</evidence>
<keyword evidence="5 6" id="KW-0472">Membrane</keyword>
<evidence type="ECO:0000256" key="1">
    <source>
        <dbReference type="ARBA" id="ARBA00004141"/>
    </source>
</evidence>
<keyword evidence="2" id="KW-0813">Transport</keyword>
<dbReference type="GO" id="GO:0140359">
    <property type="term" value="F:ABC-type transporter activity"/>
    <property type="evidence" value="ECO:0007669"/>
    <property type="project" value="InterPro"/>
</dbReference>
<comment type="subcellular location">
    <subcellularLocation>
        <location evidence="1">Membrane</location>
        <topology evidence="1">Multi-pass membrane protein</topology>
    </subcellularLocation>
</comment>
<organism evidence="8 9">
    <name type="scientific">Clonostachys rhizophaga</name>
    <dbReference type="NCBI Taxonomy" id="160324"/>
    <lineage>
        <taxon>Eukaryota</taxon>
        <taxon>Fungi</taxon>
        <taxon>Dikarya</taxon>
        <taxon>Ascomycota</taxon>
        <taxon>Pezizomycotina</taxon>
        <taxon>Sordariomycetes</taxon>
        <taxon>Hypocreomycetidae</taxon>
        <taxon>Hypocreales</taxon>
        <taxon>Bionectriaceae</taxon>
        <taxon>Clonostachys</taxon>
    </lineage>
</organism>
<protein>
    <recommendedName>
        <fullName evidence="7">ABC-2 type transporter transmembrane domain-containing protein</fullName>
    </recommendedName>
</protein>